<reference evidence="2" key="2">
    <citation type="submission" date="2020-09" db="EMBL/GenBank/DDBJ databases">
        <authorList>
            <person name="Sun Q."/>
            <person name="Zhou Y."/>
        </authorList>
    </citation>
    <scope>NUCLEOTIDE SEQUENCE</scope>
    <source>
        <strain evidence="2">CGMCC 1.15447</strain>
    </source>
</reference>
<dbReference type="EMBL" id="BMJB01000001">
    <property type="protein sequence ID" value="GGA69593.1"/>
    <property type="molecule type" value="Genomic_DNA"/>
</dbReference>
<keyword evidence="1" id="KW-0812">Transmembrane</keyword>
<organism evidence="2 3">
    <name type="scientific">Edaphobacter acidisoli</name>
    <dbReference type="NCBI Taxonomy" id="2040573"/>
    <lineage>
        <taxon>Bacteria</taxon>
        <taxon>Pseudomonadati</taxon>
        <taxon>Acidobacteriota</taxon>
        <taxon>Terriglobia</taxon>
        <taxon>Terriglobales</taxon>
        <taxon>Acidobacteriaceae</taxon>
        <taxon>Edaphobacter</taxon>
    </lineage>
</organism>
<protein>
    <submittedName>
        <fullName evidence="2">Uncharacterized protein</fullName>
    </submittedName>
</protein>
<feature type="transmembrane region" description="Helical" evidence="1">
    <location>
        <begin position="170"/>
        <end position="190"/>
    </location>
</feature>
<evidence type="ECO:0000313" key="2">
    <source>
        <dbReference type="EMBL" id="GGA69593.1"/>
    </source>
</evidence>
<dbReference type="RefSeq" id="WP_188759270.1">
    <property type="nucleotide sequence ID" value="NZ_BMJB01000001.1"/>
</dbReference>
<feature type="transmembrane region" description="Helical" evidence="1">
    <location>
        <begin position="80"/>
        <end position="99"/>
    </location>
</feature>
<feature type="transmembrane region" description="Helical" evidence="1">
    <location>
        <begin position="196"/>
        <end position="219"/>
    </location>
</feature>
<feature type="transmembrane region" description="Helical" evidence="1">
    <location>
        <begin position="44"/>
        <end position="68"/>
    </location>
</feature>
<dbReference type="Proteomes" id="UP000648801">
    <property type="component" value="Unassembled WGS sequence"/>
</dbReference>
<feature type="transmembrane region" description="Helical" evidence="1">
    <location>
        <begin position="111"/>
        <end position="131"/>
    </location>
</feature>
<evidence type="ECO:0000256" key="1">
    <source>
        <dbReference type="SAM" id="Phobius"/>
    </source>
</evidence>
<keyword evidence="1" id="KW-0472">Membrane</keyword>
<feature type="transmembrane region" description="Helical" evidence="1">
    <location>
        <begin position="143"/>
        <end position="158"/>
    </location>
</feature>
<reference evidence="2" key="1">
    <citation type="journal article" date="2014" name="Int. J. Syst. Evol. Microbiol.">
        <title>Complete genome sequence of Corynebacterium casei LMG S-19264T (=DSM 44701T), isolated from a smear-ripened cheese.</title>
        <authorList>
            <consortium name="US DOE Joint Genome Institute (JGI-PGF)"/>
            <person name="Walter F."/>
            <person name="Albersmeier A."/>
            <person name="Kalinowski J."/>
            <person name="Ruckert C."/>
        </authorList>
    </citation>
    <scope>NUCLEOTIDE SEQUENCE</scope>
    <source>
        <strain evidence="2">CGMCC 1.15447</strain>
    </source>
</reference>
<feature type="transmembrane region" description="Helical" evidence="1">
    <location>
        <begin position="19"/>
        <end position="37"/>
    </location>
</feature>
<dbReference type="AlphaFoldDB" id="A0A916RUG8"/>
<evidence type="ECO:0000313" key="3">
    <source>
        <dbReference type="Proteomes" id="UP000648801"/>
    </source>
</evidence>
<sequence>MHSLAALIAPSAQTALNTFVWLFSAALQLALFSVLFTRGLARRVPVFTALIGFYLARSILLYLIFGHIDLTTYRALYDNLQIVDLLLQAGVAIEIAIHLSNSQPNLTLRRGLTPLALLALAVSCTALATTMLPPQAPIPADRAQLFFSFLMILLFVWAQTTPATLTRNIAAGFALYGVVNLTASFGRTYAALHENFVAYAIWSYLLAAIYLVAILYWLVTLKPLQLSPAAETSPPSTL</sequence>
<name>A0A916RUG8_9BACT</name>
<accession>A0A916RUG8</accession>
<gene>
    <name evidence="2" type="ORF">GCM10011507_21400</name>
</gene>
<keyword evidence="1" id="KW-1133">Transmembrane helix</keyword>
<comment type="caution">
    <text evidence="2">The sequence shown here is derived from an EMBL/GenBank/DDBJ whole genome shotgun (WGS) entry which is preliminary data.</text>
</comment>
<keyword evidence="3" id="KW-1185">Reference proteome</keyword>
<proteinExistence type="predicted"/>